<dbReference type="CDD" id="cd00158">
    <property type="entry name" value="RHOD"/>
    <property type="match status" value="1"/>
</dbReference>
<evidence type="ECO:0000256" key="12">
    <source>
        <dbReference type="ARBA" id="ARBA00078531"/>
    </source>
</evidence>
<evidence type="ECO:0000313" key="14">
    <source>
        <dbReference type="EMBL" id="AGH97668.1"/>
    </source>
</evidence>
<evidence type="ECO:0000256" key="6">
    <source>
        <dbReference type="ARBA" id="ARBA00055169"/>
    </source>
</evidence>
<evidence type="ECO:0000256" key="11">
    <source>
        <dbReference type="ARBA" id="ARBA00075328"/>
    </source>
</evidence>
<dbReference type="Gene3D" id="3.40.250.10">
    <property type="entry name" value="Rhodanese-like domain"/>
    <property type="match status" value="1"/>
</dbReference>
<dbReference type="GO" id="GO:0061605">
    <property type="term" value="F:molybdopterin-synthase adenylyltransferase activity"/>
    <property type="evidence" value="ECO:0007669"/>
    <property type="project" value="UniProtKB-EC"/>
</dbReference>
<name>M4VEL2_9BACT</name>
<evidence type="ECO:0000256" key="4">
    <source>
        <dbReference type="ARBA" id="ARBA00022840"/>
    </source>
</evidence>
<comment type="function">
    <text evidence="6">Catalyzes the adenylation by ATP of the carboxyl group of the C-terminal glycine of sulfur carrier protein MoaD.</text>
</comment>
<keyword evidence="4" id="KW-0067">ATP-binding</keyword>
<dbReference type="SUPFAM" id="SSF69572">
    <property type="entry name" value="Activating enzymes of the ubiquitin-like proteins"/>
    <property type="match status" value="1"/>
</dbReference>
<dbReference type="HOGENOM" id="CLU_013325_1_0_5"/>
<evidence type="ECO:0000256" key="2">
    <source>
        <dbReference type="ARBA" id="ARBA00022679"/>
    </source>
</evidence>
<comment type="subunit">
    <text evidence="7">Homodimer. Forms a stable heterotetrameric complex of 2 MoeB and 2 MoaD during adenylation of MoaD.</text>
</comment>
<reference evidence="14 15" key="1">
    <citation type="journal article" date="2013" name="ISME J.">
        <title>By their genes ye shall know them: genomic signatures of predatory bacteria.</title>
        <authorList>
            <person name="Pasternak Z."/>
            <person name="Pietrokovski S."/>
            <person name="Rotem O."/>
            <person name="Gophna U."/>
            <person name="Lurie-Weinberger M.N."/>
            <person name="Jurkevitch E."/>
        </authorList>
    </citation>
    <scope>NUCLEOTIDE SEQUENCE [LARGE SCALE GENOMIC DNA]</scope>
    <source>
        <strain evidence="14">EPB</strain>
    </source>
</reference>
<protein>
    <recommendedName>
        <fullName evidence="9">Molybdopterin-synthase adenylyltransferase</fullName>
        <ecNumber evidence="8">2.7.7.80</ecNumber>
    </recommendedName>
    <alternativeName>
        <fullName evidence="12">MoaD protein adenylase</fullName>
    </alternativeName>
    <alternativeName>
        <fullName evidence="10">Molybdopterin-converting factor subunit 1 adenylase</fullName>
    </alternativeName>
    <alternativeName>
        <fullName evidence="11">Sulfur carrier protein MoaD adenylyltransferase</fullName>
    </alternativeName>
</protein>
<keyword evidence="14" id="KW-0548">Nucleotidyltransferase</keyword>
<evidence type="ECO:0000256" key="8">
    <source>
        <dbReference type="ARBA" id="ARBA00066884"/>
    </source>
</evidence>
<dbReference type="GO" id="GO:0005829">
    <property type="term" value="C:cytosol"/>
    <property type="evidence" value="ECO:0007669"/>
    <property type="project" value="TreeGrafter"/>
</dbReference>
<comment type="similarity">
    <text evidence="1">Belongs to the HesA/MoeB/ThiF family.</text>
</comment>
<dbReference type="Proteomes" id="UP000011932">
    <property type="component" value="Chromosome"/>
</dbReference>
<dbReference type="Pfam" id="PF00899">
    <property type="entry name" value="ThiF"/>
    <property type="match status" value="1"/>
</dbReference>
<dbReference type="EC" id="2.7.7.80" evidence="8"/>
<evidence type="ECO:0000256" key="1">
    <source>
        <dbReference type="ARBA" id="ARBA00009919"/>
    </source>
</evidence>
<dbReference type="GO" id="GO:0008146">
    <property type="term" value="F:sulfotransferase activity"/>
    <property type="evidence" value="ECO:0007669"/>
    <property type="project" value="TreeGrafter"/>
</dbReference>
<dbReference type="Gene3D" id="3.40.50.720">
    <property type="entry name" value="NAD(P)-binding Rossmann-like Domain"/>
    <property type="match status" value="1"/>
</dbReference>
<dbReference type="PANTHER" id="PTHR10953:SF102">
    <property type="entry name" value="ADENYLYLTRANSFERASE AND SULFURTRANSFERASE MOCS3"/>
    <property type="match status" value="1"/>
</dbReference>
<keyword evidence="3" id="KW-0547">Nucleotide-binding</keyword>
<feature type="domain" description="Rhodanese" evidence="13">
    <location>
        <begin position="272"/>
        <end position="361"/>
    </location>
</feature>
<dbReference type="InterPro" id="IPR036873">
    <property type="entry name" value="Rhodanese-like_dom_sf"/>
</dbReference>
<dbReference type="EMBL" id="CP003538">
    <property type="protein sequence ID" value="AGH97668.1"/>
    <property type="molecule type" value="Genomic_DNA"/>
</dbReference>
<comment type="catalytic activity">
    <reaction evidence="5">
        <text>[molybdopterin-synthase sulfur-carrier protein]-C-terminal Gly-Gly + ATP + H(+) = [molybdopterin-synthase sulfur-carrier protein]-C-terminal Gly-Gly-AMP + diphosphate</text>
        <dbReference type="Rhea" id="RHEA:43616"/>
        <dbReference type="Rhea" id="RHEA-COMP:12159"/>
        <dbReference type="Rhea" id="RHEA-COMP:12202"/>
        <dbReference type="ChEBI" id="CHEBI:15378"/>
        <dbReference type="ChEBI" id="CHEBI:30616"/>
        <dbReference type="ChEBI" id="CHEBI:33019"/>
        <dbReference type="ChEBI" id="CHEBI:90618"/>
        <dbReference type="ChEBI" id="CHEBI:90778"/>
        <dbReference type="EC" id="2.7.7.80"/>
    </reaction>
</comment>
<dbReference type="PATRIC" id="fig|349215.9.peg.823"/>
<dbReference type="GO" id="GO:0004792">
    <property type="term" value="F:thiosulfate-cyanide sulfurtransferase activity"/>
    <property type="evidence" value="ECO:0007669"/>
    <property type="project" value="TreeGrafter"/>
</dbReference>
<evidence type="ECO:0000256" key="10">
    <source>
        <dbReference type="ARBA" id="ARBA00075110"/>
    </source>
</evidence>
<dbReference type="PROSITE" id="PS50206">
    <property type="entry name" value="RHODANESE_3"/>
    <property type="match status" value="1"/>
</dbReference>
<dbReference type="CDD" id="cd00757">
    <property type="entry name" value="ThiF_MoeB_HesA_family"/>
    <property type="match status" value="1"/>
</dbReference>
<dbReference type="FunFam" id="3.40.50.720:FF:000033">
    <property type="entry name" value="Adenylyltransferase and sulfurtransferase MOCS3"/>
    <property type="match status" value="1"/>
</dbReference>
<dbReference type="SMART" id="SM00450">
    <property type="entry name" value="RHOD"/>
    <property type="match status" value="1"/>
</dbReference>
<evidence type="ECO:0000313" key="15">
    <source>
        <dbReference type="Proteomes" id="UP000011932"/>
    </source>
</evidence>
<dbReference type="InterPro" id="IPR035985">
    <property type="entry name" value="Ubiquitin-activating_enz"/>
</dbReference>
<dbReference type="KEGG" id="man:A11S_845"/>
<dbReference type="Pfam" id="PF00581">
    <property type="entry name" value="Rhodanese"/>
    <property type="match status" value="1"/>
</dbReference>
<gene>
    <name evidence="14" type="ORF">A11S_845</name>
</gene>
<keyword evidence="2 14" id="KW-0808">Transferase</keyword>
<dbReference type="PANTHER" id="PTHR10953">
    <property type="entry name" value="UBIQUITIN-ACTIVATING ENZYME E1"/>
    <property type="match status" value="1"/>
</dbReference>
<organism evidence="14 15">
    <name type="scientific">Micavibrio aeruginosavorus EPB</name>
    <dbReference type="NCBI Taxonomy" id="349215"/>
    <lineage>
        <taxon>Bacteria</taxon>
        <taxon>Pseudomonadati</taxon>
        <taxon>Bdellovibrionota</taxon>
        <taxon>Bdellovibrionia</taxon>
        <taxon>Bdellovibrionales</taxon>
        <taxon>Pseudobdellovibrionaceae</taxon>
        <taxon>Micavibrio</taxon>
    </lineage>
</organism>
<dbReference type="InterPro" id="IPR001763">
    <property type="entry name" value="Rhodanese-like_dom"/>
</dbReference>
<evidence type="ECO:0000256" key="3">
    <source>
        <dbReference type="ARBA" id="ARBA00022741"/>
    </source>
</evidence>
<dbReference type="RefSeq" id="WP_015467217.1">
    <property type="nucleotide sequence ID" value="NC_020812.1"/>
</dbReference>
<evidence type="ECO:0000256" key="7">
    <source>
        <dbReference type="ARBA" id="ARBA00063809"/>
    </source>
</evidence>
<evidence type="ECO:0000259" key="13">
    <source>
        <dbReference type="PROSITE" id="PS50206"/>
    </source>
</evidence>
<dbReference type="AlphaFoldDB" id="M4VEL2"/>
<proteinExistence type="inferred from homology"/>
<evidence type="ECO:0000256" key="5">
    <source>
        <dbReference type="ARBA" id="ARBA00052218"/>
    </source>
</evidence>
<dbReference type="InterPro" id="IPR045886">
    <property type="entry name" value="ThiF/MoeB/HesA"/>
</dbReference>
<accession>M4VEL2</accession>
<dbReference type="GO" id="GO:0005524">
    <property type="term" value="F:ATP binding"/>
    <property type="evidence" value="ECO:0007669"/>
    <property type="project" value="UniProtKB-KW"/>
</dbReference>
<dbReference type="GO" id="GO:0008641">
    <property type="term" value="F:ubiquitin-like modifier activating enzyme activity"/>
    <property type="evidence" value="ECO:0007669"/>
    <property type="project" value="InterPro"/>
</dbReference>
<sequence length="363" mass="39745">MQTDRYSRQTCLPEIGHDGQKKLSESSILCVGAGGLGSPALLYLAAAGIGKIGIIDFDRIDESNLQRQIIFSSNNVGQSKAKIAAERVLSLNPHITVEYYDATLTPAMAQSLFPAYDIIIDGTDNFDAKFLINDAAVKFGKPWIYGSIQGFDGQASVFNDKDGPCYRCLYPEKPKANIMNCAESGVIGAVAGLIGVTQALQAIQIITAHKSFSSLSGLLWMLDTRSMQVRTLSIRKNMQCKICSINRDEIILNYTPPSCGSISEVTISDLNTLSDVCLIDVREENEWENGHIEGALLCPLSKIMIGETPDITKNSTIVLYCQKGVRSLQAARKVKEKISQPIFSLSGGYDAWLKYKTDETQNH</sequence>
<dbReference type="OrthoDB" id="9804286at2"/>
<dbReference type="InterPro" id="IPR000594">
    <property type="entry name" value="ThiF_NAD_FAD-bd"/>
</dbReference>
<evidence type="ECO:0000256" key="9">
    <source>
        <dbReference type="ARBA" id="ARBA00073635"/>
    </source>
</evidence>
<dbReference type="STRING" id="349215.A11S_845"/>